<dbReference type="EMBL" id="QMKK01000037">
    <property type="protein sequence ID" value="RAX40755.1"/>
    <property type="molecule type" value="Genomic_DNA"/>
</dbReference>
<name>A0A329YI44_RHITR</name>
<organism evidence="2 3">
    <name type="scientific">Rhizobium tropici</name>
    <dbReference type="NCBI Taxonomy" id="398"/>
    <lineage>
        <taxon>Bacteria</taxon>
        <taxon>Pseudomonadati</taxon>
        <taxon>Pseudomonadota</taxon>
        <taxon>Alphaproteobacteria</taxon>
        <taxon>Hyphomicrobiales</taxon>
        <taxon>Rhizobiaceae</taxon>
        <taxon>Rhizobium/Agrobacterium group</taxon>
        <taxon>Rhizobium</taxon>
    </lineage>
</organism>
<dbReference type="OrthoDB" id="9155572at2"/>
<sequence>MTEIAKPMARQIDGPVGFGGWLIMPMLATFLFPVLFLFGVIQDISYLGQLPGNWKLFGYSDVAILSAMAVAGSAAIYFMLKKSKIYPKIYISILVANVAYSLYTIAALGGFGVIGIQPYVQDLTRAVAVAIIWVPYMLVSKRVRNTFVN</sequence>
<feature type="transmembrane region" description="Helical" evidence="1">
    <location>
        <begin position="89"/>
        <end position="117"/>
    </location>
</feature>
<evidence type="ECO:0000256" key="1">
    <source>
        <dbReference type="SAM" id="Phobius"/>
    </source>
</evidence>
<keyword evidence="1" id="KW-0472">Membrane</keyword>
<dbReference type="Proteomes" id="UP000251205">
    <property type="component" value="Unassembled WGS sequence"/>
</dbReference>
<gene>
    <name evidence="2" type="ORF">DQ393_15400</name>
</gene>
<keyword evidence="1" id="KW-1133">Transmembrane helix</keyword>
<feature type="transmembrane region" description="Helical" evidence="1">
    <location>
        <begin position="21"/>
        <end position="42"/>
    </location>
</feature>
<evidence type="ECO:0000313" key="2">
    <source>
        <dbReference type="EMBL" id="RAX40755.1"/>
    </source>
</evidence>
<dbReference type="RefSeq" id="WP_112342638.1">
    <property type="nucleotide sequence ID" value="NZ_QMKK01000037.1"/>
</dbReference>
<accession>A0A329YI44</accession>
<dbReference type="AlphaFoldDB" id="A0A329YI44"/>
<dbReference type="Pfam" id="PF10754">
    <property type="entry name" value="DUF2569"/>
    <property type="match status" value="1"/>
</dbReference>
<proteinExistence type="predicted"/>
<reference evidence="2 3" key="1">
    <citation type="submission" date="2018-06" db="EMBL/GenBank/DDBJ databases">
        <title>Whole Genome Sequence of an efficient microsymbiont, Rhizobium tropici.</title>
        <authorList>
            <person name="Srinivasan R."/>
            <person name="Singh H.V."/>
            <person name="Srivastava R."/>
            <person name="Kumari B."/>
            <person name="Radhakrishna A."/>
        </authorList>
    </citation>
    <scope>NUCLEOTIDE SEQUENCE [LARGE SCALE GENOMIC DNA]</scope>
    <source>
        <strain evidence="2 3">IGFRI Rhizo-19</strain>
    </source>
</reference>
<comment type="caution">
    <text evidence="2">The sequence shown here is derived from an EMBL/GenBank/DDBJ whole genome shotgun (WGS) entry which is preliminary data.</text>
</comment>
<evidence type="ECO:0008006" key="4">
    <source>
        <dbReference type="Google" id="ProtNLM"/>
    </source>
</evidence>
<feature type="transmembrane region" description="Helical" evidence="1">
    <location>
        <begin position="123"/>
        <end position="139"/>
    </location>
</feature>
<feature type="transmembrane region" description="Helical" evidence="1">
    <location>
        <begin position="62"/>
        <end position="80"/>
    </location>
</feature>
<keyword evidence="1" id="KW-0812">Transmembrane</keyword>
<dbReference type="InterPro" id="IPR019690">
    <property type="entry name" value="DUF2569"/>
</dbReference>
<protein>
    <recommendedName>
        <fullName evidence="4">DUF2569 domain-containing protein</fullName>
    </recommendedName>
</protein>
<evidence type="ECO:0000313" key="3">
    <source>
        <dbReference type="Proteomes" id="UP000251205"/>
    </source>
</evidence>